<keyword evidence="1" id="KW-0732">Signal</keyword>
<dbReference type="EMBL" id="ASRX01000002">
    <property type="protein sequence ID" value="EYF08882.1"/>
    <property type="molecule type" value="Genomic_DNA"/>
</dbReference>
<reference evidence="2 3" key="1">
    <citation type="submission" date="2013-05" db="EMBL/GenBank/DDBJ databases">
        <title>Genome assembly of Chondromyces apiculatus DSM 436.</title>
        <authorList>
            <person name="Sharma G."/>
            <person name="Khatri I."/>
            <person name="Kaur C."/>
            <person name="Mayilraj S."/>
            <person name="Subramanian S."/>
        </authorList>
    </citation>
    <scope>NUCLEOTIDE SEQUENCE [LARGE SCALE GENOMIC DNA]</scope>
    <source>
        <strain evidence="2 3">DSM 436</strain>
    </source>
</reference>
<dbReference type="PROSITE" id="PS51257">
    <property type="entry name" value="PROKAR_LIPOPROTEIN"/>
    <property type="match status" value="1"/>
</dbReference>
<feature type="signal peptide" evidence="1">
    <location>
        <begin position="1"/>
        <end position="19"/>
    </location>
</feature>
<dbReference type="STRING" id="1192034.CAP_2743"/>
<evidence type="ECO:0000313" key="2">
    <source>
        <dbReference type="EMBL" id="EYF08882.1"/>
    </source>
</evidence>
<gene>
    <name evidence="2" type="ORF">CAP_2743</name>
</gene>
<proteinExistence type="predicted"/>
<protein>
    <recommendedName>
        <fullName evidence="4">Lipoprotein</fullName>
    </recommendedName>
</protein>
<dbReference type="Proteomes" id="UP000019678">
    <property type="component" value="Unassembled WGS sequence"/>
</dbReference>
<evidence type="ECO:0000256" key="1">
    <source>
        <dbReference type="SAM" id="SignalP"/>
    </source>
</evidence>
<accession>A0A017TJ06</accession>
<name>A0A017TJ06_9BACT</name>
<evidence type="ECO:0008006" key="4">
    <source>
        <dbReference type="Google" id="ProtNLM"/>
    </source>
</evidence>
<keyword evidence="3" id="KW-1185">Reference proteome</keyword>
<dbReference type="eggNOG" id="ENOG502ZKSV">
    <property type="taxonomic scope" value="Bacteria"/>
</dbReference>
<sequence length="132" mass="13412">MLKRTFMLVGLILGGSALGVGCSAETLDAGDAEESAVEAEATVEAKGALEACGGITGKPCQGTETCVDDPDDDCDPRTDADCGGVCIGEQCGGFAGFGCPEDHECRDDPRDDCDPETSADCAGMCIYVGDES</sequence>
<evidence type="ECO:0000313" key="3">
    <source>
        <dbReference type="Proteomes" id="UP000019678"/>
    </source>
</evidence>
<dbReference type="AlphaFoldDB" id="A0A017TJ06"/>
<organism evidence="2 3">
    <name type="scientific">Chondromyces apiculatus DSM 436</name>
    <dbReference type="NCBI Taxonomy" id="1192034"/>
    <lineage>
        <taxon>Bacteria</taxon>
        <taxon>Pseudomonadati</taxon>
        <taxon>Myxococcota</taxon>
        <taxon>Polyangia</taxon>
        <taxon>Polyangiales</taxon>
        <taxon>Polyangiaceae</taxon>
        <taxon>Chondromyces</taxon>
    </lineage>
</organism>
<dbReference type="RefSeq" id="WP_052373941.1">
    <property type="nucleotide sequence ID" value="NZ_ASRX01000002.1"/>
</dbReference>
<comment type="caution">
    <text evidence="2">The sequence shown here is derived from an EMBL/GenBank/DDBJ whole genome shotgun (WGS) entry which is preliminary data.</text>
</comment>
<feature type="chain" id="PRO_5001497073" description="Lipoprotein" evidence="1">
    <location>
        <begin position="20"/>
        <end position="132"/>
    </location>
</feature>